<evidence type="ECO:0000256" key="1">
    <source>
        <dbReference type="SAM" id="MobiDB-lite"/>
    </source>
</evidence>
<accession>A0A9P7K3F2</accession>
<protein>
    <submittedName>
        <fullName evidence="2">Uncharacterized protein</fullName>
    </submittedName>
</protein>
<feature type="non-terminal residue" evidence="2">
    <location>
        <position position="225"/>
    </location>
</feature>
<reference evidence="2" key="1">
    <citation type="submission" date="2021-02" db="EMBL/GenBank/DDBJ databases">
        <authorList>
            <person name="Nieuwenhuis M."/>
            <person name="Van De Peppel L.J.J."/>
        </authorList>
    </citation>
    <scope>NUCLEOTIDE SEQUENCE</scope>
    <source>
        <strain evidence="2">D49</strain>
    </source>
</reference>
<dbReference type="AlphaFoldDB" id="A0A9P7K3F2"/>
<comment type="caution">
    <text evidence="2">The sequence shown here is derived from an EMBL/GenBank/DDBJ whole genome shotgun (WGS) entry which is preliminary data.</text>
</comment>
<dbReference type="EMBL" id="JABCKI010006248">
    <property type="protein sequence ID" value="KAG5634860.1"/>
    <property type="molecule type" value="Genomic_DNA"/>
</dbReference>
<name>A0A9P7K3F2_9AGAR</name>
<feature type="region of interest" description="Disordered" evidence="1">
    <location>
        <begin position="195"/>
        <end position="225"/>
    </location>
</feature>
<evidence type="ECO:0000313" key="3">
    <source>
        <dbReference type="Proteomes" id="UP000717328"/>
    </source>
</evidence>
<keyword evidence="3" id="KW-1185">Reference proteome</keyword>
<feature type="region of interest" description="Disordered" evidence="1">
    <location>
        <begin position="42"/>
        <end position="78"/>
    </location>
</feature>
<reference evidence="2" key="2">
    <citation type="submission" date="2021-10" db="EMBL/GenBank/DDBJ databases">
        <title>Phylogenomics reveals ancestral predisposition of the termite-cultivated fungus Termitomyces towards a domesticated lifestyle.</title>
        <authorList>
            <person name="Auxier B."/>
            <person name="Grum-Grzhimaylo A."/>
            <person name="Cardenas M.E."/>
            <person name="Lodge J.D."/>
            <person name="Laessoe T."/>
            <person name="Pedersen O."/>
            <person name="Smith M.E."/>
            <person name="Kuyper T.W."/>
            <person name="Franco-Molano E.A."/>
            <person name="Baroni T.J."/>
            <person name="Aanen D.K."/>
        </authorList>
    </citation>
    <scope>NUCLEOTIDE SEQUENCE</scope>
    <source>
        <strain evidence="2">D49</strain>
    </source>
</reference>
<evidence type="ECO:0000313" key="2">
    <source>
        <dbReference type="EMBL" id="KAG5634860.1"/>
    </source>
</evidence>
<feature type="compositionally biased region" description="Polar residues" evidence="1">
    <location>
        <begin position="1"/>
        <end position="22"/>
    </location>
</feature>
<gene>
    <name evidence="2" type="ORF">H0H81_000479</name>
</gene>
<feature type="region of interest" description="Disordered" evidence="1">
    <location>
        <begin position="1"/>
        <end position="28"/>
    </location>
</feature>
<proteinExistence type="predicted"/>
<dbReference type="Proteomes" id="UP000717328">
    <property type="component" value="Unassembled WGS sequence"/>
</dbReference>
<sequence>MASQYWPQNQAIGTPDPFSTSVPAGPVDTTHHAQAFATPVHPAAAPTAPDNFSQAGTPASAFGEMELPNDDASTPTKRLPLHGDTYDQLPAPESNWSQVPASRGWAHFDQLIQGNNTWNVHDYSHHLLRMGLHLDYLTNGLQVQGNENNNTNSPAFEIVADNISTSKLTTLMDWLEVTAEYFWHIVEHRADYQPEPLPINIDDDNEDNHDHETNMQEVQEQDDEY</sequence>
<organism evidence="2 3">
    <name type="scientific">Sphagnurus paluster</name>
    <dbReference type="NCBI Taxonomy" id="117069"/>
    <lineage>
        <taxon>Eukaryota</taxon>
        <taxon>Fungi</taxon>
        <taxon>Dikarya</taxon>
        <taxon>Basidiomycota</taxon>
        <taxon>Agaricomycotina</taxon>
        <taxon>Agaricomycetes</taxon>
        <taxon>Agaricomycetidae</taxon>
        <taxon>Agaricales</taxon>
        <taxon>Tricholomatineae</taxon>
        <taxon>Lyophyllaceae</taxon>
        <taxon>Sphagnurus</taxon>
    </lineage>
</organism>